<sequence length="122" mass="13492">MDDLLRRLIDVDYKPEKDVNMTRFGTFRICALNDAEISEARERATFGKTTDIDVFRAAVIAKGCVSPAWDNAELLAGLKATDALDAVTKRLLPGEREMLANSIMILSGFGDDEAKVVEEIKN</sequence>
<organism evidence="1 2">
    <name type="scientific">Aneurinibacillus aneurinilyticus</name>
    <name type="common">Bacillus aneurinolyticus</name>
    <dbReference type="NCBI Taxonomy" id="1391"/>
    <lineage>
        <taxon>Bacteria</taxon>
        <taxon>Bacillati</taxon>
        <taxon>Bacillota</taxon>
        <taxon>Bacilli</taxon>
        <taxon>Bacillales</taxon>
        <taxon>Paenibacillaceae</taxon>
        <taxon>Aneurinibacillus group</taxon>
        <taxon>Aneurinibacillus</taxon>
    </lineage>
</organism>
<gene>
    <name evidence="1" type="ORF">HF838_17345</name>
</gene>
<dbReference type="Pfam" id="PF08890">
    <property type="entry name" value="Phage_TAC_5"/>
    <property type="match status" value="1"/>
</dbReference>
<dbReference type="RefSeq" id="WP_168975876.1">
    <property type="nucleotide sequence ID" value="NZ_JABAGO010000038.1"/>
</dbReference>
<dbReference type="Proteomes" id="UP000561326">
    <property type="component" value="Unassembled WGS sequence"/>
</dbReference>
<dbReference type="EMBL" id="JABAGO010000038">
    <property type="protein sequence ID" value="NME99999.1"/>
    <property type="molecule type" value="Genomic_DNA"/>
</dbReference>
<dbReference type="AlphaFoldDB" id="A0A848CZS0"/>
<dbReference type="Gene3D" id="3.30.2220.30">
    <property type="match status" value="1"/>
</dbReference>
<dbReference type="InterPro" id="IPR014986">
    <property type="entry name" value="XkdN-like"/>
</dbReference>
<evidence type="ECO:0008006" key="3">
    <source>
        <dbReference type="Google" id="ProtNLM"/>
    </source>
</evidence>
<comment type="caution">
    <text evidence="1">The sequence shown here is derived from an EMBL/GenBank/DDBJ whole genome shotgun (WGS) entry which is preliminary data.</text>
</comment>
<evidence type="ECO:0000313" key="2">
    <source>
        <dbReference type="Proteomes" id="UP000561326"/>
    </source>
</evidence>
<accession>A0A848CZS0</accession>
<name>A0A848CZS0_ANEAE</name>
<proteinExistence type="predicted"/>
<dbReference type="InterPro" id="IPR038559">
    <property type="entry name" value="XkdN-like_sf"/>
</dbReference>
<reference evidence="1 2" key="1">
    <citation type="submission" date="2020-04" db="EMBL/GenBank/DDBJ databases">
        <authorList>
            <person name="Hitch T.C.A."/>
            <person name="Wylensek D."/>
            <person name="Clavel T."/>
        </authorList>
    </citation>
    <scope>NUCLEOTIDE SEQUENCE [LARGE SCALE GENOMIC DNA]</scope>
    <source>
        <strain evidence="1 2">WB01_D5_05</strain>
    </source>
</reference>
<evidence type="ECO:0000313" key="1">
    <source>
        <dbReference type="EMBL" id="NME99999.1"/>
    </source>
</evidence>
<protein>
    <recommendedName>
        <fullName evidence="3">XkdN-like protein</fullName>
    </recommendedName>
</protein>